<dbReference type="PANTHER" id="PTHR30055:SF234">
    <property type="entry name" value="HTH-TYPE TRANSCRIPTIONAL REGULATOR BETI"/>
    <property type="match status" value="1"/>
</dbReference>
<dbReference type="Proteomes" id="UP000557772">
    <property type="component" value="Unassembled WGS sequence"/>
</dbReference>
<dbReference type="AlphaFoldDB" id="A0A849AGL2"/>
<dbReference type="InterPro" id="IPR050109">
    <property type="entry name" value="HTH-type_TetR-like_transc_reg"/>
</dbReference>
<evidence type="ECO:0000256" key="4">
    <source>
        <dbReference type="PROSITE-ProRule" id="PRU00335"/>
    </source>
</evidence>
<dbReference type="SUPFAM" id="SSF46689">
    <property type="entry name" value="Homeodomain-like"/>
    <property type="match status" value="1"/>
</dbReference>
<dbReference type="GO" id="GO:0003700">
    <property type="term" value="F:DNA-binding transcription factor activity"/>
    <property type="evidence" value="ECO:0007669"/>
    <property type="project" value="TreeGrafter"/>
</dbReference>
<dbReference type="Pfam" id="PF00440">
    <property type="entry name" value="TetR_N"/>
    <property type="match status" value="1"/>
</dbReference>
<protein>
    <submittedName>
        <fullName evidence="6">TetR/AcrR family transcriptional regulator</fullName>
    </submittedName>
</protein>
<dbReference type="SUPFAM" id="SSF48498">
    <property type="entry name" value="Tetracyclin repressor-like, C-terminal domain"/>
    <property type="match status" value="1"/>
</dbReference>
<dbReference type="PRINTS" id="PR00455">
    <property type="entry name" value="HTHTETR"/>
</dbReference>
<feature type="domain" description="HTH tetR-type" evidence="5">
    <location>
        <begin position="18"/>
        <end position="77"/>
    </location>
</feature>
<evidence type="ECO:0000256" key="2">
    <source>
        <dbReference type="ARBA" id="ARBA00023125"/>
    </source>
</evidence>
<dbReference type="InterPro" id="IPR009057">
    <property type="entry name" value="Homeodomain-like_sf"/>
</dbReference>
<keyword evidence="7" id="KW-1185">Reference proteome</keyword>
<organism evidence="6 7">
    <name type="scientific">Flexivirga aerilata</name>
    <dbReference type="NCBI Taxonomy" id="1656889"/>
    <lineage>
        <taxon>Bacteria</taxon>
        <taxon>Bacillati</taxon>
        <taxon>Actinomycetota</taxon>
        <taxon>Actinomycetes</taxon>
        <taxon>Micrococcales</taxon>
        <taxon>Dermacoccaceae</taxon>
        <taxon>Flexivirga</taxon>
    </lineage>
</organism>
<dbReference type="Pfam" id="PF21597">
    <property type="entry name" value="TetR_C_43"/>
    <property type="match status" value="1"/>
</dbReference>
<dbReference type="PROSITE" id="PS50977">
    <property type="entry name" value="HTH_TETR_2"/>
    <property type="match status" value="1"/>
</dbReference>
<keyword evidence="1" id="KW-0805">Transcription regulation</keyword>
<dbReference type="InterPro" id="IPR049445">
    <property type="entry name" value="TetR_SbtR-like_C"/>
</dbReference>
<dbReference type="Gene3D" id="1.10.357.10">
    <property type="entry name" value="Tetracycline Repressor, domain 2"/>
    <property type="match status" value="1"/>
</dbReference>
<evidence type="ECO:0000259" key="5">
    <source>
        <dbReference type="PROSITE" id="PS50977"/>
    </source>
</evidence>
<accession>A0A849AGL2</accession>
<dbReference type="InterPro" id="IPR001647">
    <property type="entry name" value="HTH_TetR"/>
</dbReference>
<reference evidence="6 7" key="1">
    <citation type="submission" date="2020-05" db="EMBL/GenBank/DDBJ databases">
        <title>Flexivirga sp. ID2601S isolated from air conditioner.</title>
        <authorList>
            <person name="Kim D.H."/>
        </authorList>
    </citation>
    <scope>NUCLEOTIDE SEQUENCE [LARGE SCALE GENOMIC DNA]</scope>
    <source>
        <strain evidence="6 7">ID2601S</strain>
    </source>
</reference>
<gene>
    <name evidence="6" type="ORF">HJ588_03860</name>
</gene>
<dbReference type="InterPro" id="IPR036271">
    <property type="entry name" value="Tet_transcr_reg_TetR-rel_C_sf"/>
</dbReference>
<evidence type="ECO:0000313" key="6">
    <source>
        <dbReference type="EMBL" id="NNG38411.1"/>
    </source>
</evidence>
<comment type="caution">
    <text evidence="6">The sequence shown here is derived from an EMBL/GenBank/DDBJ whole genome shotgun (WGS) entry which is preliminary data.</text>
</comment>
<proteinExistence type="predicted"/>
<keyword evidence="2 4" id="KW-0238">DNA-binding</keyword>
<keyword evidence="3" id="KW-0804">Transcription</keyword>
<evidence type="ECO:0000256" key="3">
    <source>
        <dbReference type="ARBA" id="ARBA00023163"/>
    </source>
</evidence>
<evidence type="ECO:0000256" key="1">
    <source>
        <dbReference type="ARBA" id="ARBA00023015"/>
    </source>
</evidence>
<name>A0A849AGL2_9MICO</name>
<sequence>MPNTSHPEACAPLRADAARNRTKVIEAACEQFRQGGLDIPLEDVAKAAGVGIATLYRRFPTREELIAAVFEELFASYRPVLEDAVGQDDPWTGVVRLVNGLCALQAAGAGLGDLVALRFPSSPAMEQLRLHVESQLEGLLDRARASGQLRPDADLSDLMLIFLGNAEVVRRTAQHAPDAWQRYAALQLESLRARPDAAPLPAPLTAEQRVAVLKR</sequence>
<evidence type="ECO:0000313" key="7">
    <source>
        <dbReference type="Proteomes" id="UP000557772"/>
    </source>
</evidence>
<dbReference type="EMBL" id="JABENB010000001">
    <property type="protein sequence ID" value="NNG38411.1"/>
    <property type="molecule type" value="Genomic_DNA"/>
</dbReference>
<feature type="DNA-binding region" description="H-T-H motif" evidence="4">
    <location>
        <begin position="40"/>
        <end position="59"/>
    </location>
</feature>
<dbReference type="GO" id="GO:0000976">
    <property type="term" value="F:transcription cis-regulatory region binding"/>
    <property type="evidence" value="ECO:0007669"/>
    <property type="project" value="TreeGrafter"/>
</dbReference>
<dbReference type="RefSeq" id="WP_171152099.1">
    <property type="nucleotide sequence ID" value="NZ_JABENB010000001.1"/>
</dbReference>
<dbReference type="PANTHER" id="PTHR30055">
    <property type="entry name" value="HTH-TYPE TRANSCRIPTIONAL REGULATOR RUTR"/>
    <property type="match status" value="1"/>
</dbReference>